<evidence type="ECO:0000313" key="1">
    <source>
        <dbReference type="EMBL" id="CAE8647810.1"/>
    </source>
</evidence>
<gene>
    <name evidence="1" type="ORF">PGLA2088_LOCUS5999</name>
</gene>
<dbReference type="Proteomes" id="UP000626109">
    <property type="component" value="Unassembled WGS sequence"/>
</dbReference>
<comment type="caution">
    <text evidence="1">The sequence shown here is derived from an EMBL/GenBank/DDBJ whole genome shotgun (WGS) entry which is preliminary data.</text>
</comment>
<organism evidence="1 2">
    <name type="scientific">Polarella glacialis</name>
    <name type="common">Dinoflagellate</name>
    <dbReference type="NCBI Taxonomy" id="89957"/>
    <lineage>
        <taxon>Eukaryota</taxon>
        <taxon>Sar</taxon>
        <taxon>Alveolata</taxon>
        <taxon>Dinophyceae</taxon>
        <taxon>Suessiales</taxon>
        <taxon>Suessiaceae</taxon>
        <taxon>Polarella</taxon>
    </lineage>
</organism>
<evidence type="ECO:0000313" key="2">
    <source>
        <dbReference type="Proteomes" id="UP000626109"/>
    </source>
</evidence>
<dbReference type="AlphaFoldDB" id="A0A813IAN2"/>
<protein>
    <submittedName>
        <fullName evidence="1">Uncharacterized protein</fullName>
    </submittedName>
</protein>
<name>A0A813IAN2_POLGL</name>
<accession>A0A813IAN2</accession>
<reference evidence="1" key="1">
    <citation type="submission" date="2021-02" db="EMBL/GenBank/DDBJ databases">
        <authorList>
            <person name="Dougan E. K."/>
            <person name="Rhodes N."/>
            <person name="Thang M."/>
            <person name="Chan C."/>
        </authorList>
    </citation>
    <scope>NUCLEOTIDE SEQUENCE</scope>
</reference>
<dbReference type="EMBL" id="CAJNNW010005882">
    <property type="protein sequence ID" value="CAE8647810.1"/>
    <property type="molecule type" value="Genomic_DNA"/>
</dbReference>
<sequence>MRQRPCSSHGSLRVGAPCHRRRPGERIVLALAASLGALLLDRWLSPETHGSALRAFSGFHMAASAAALPLQGLQSCSSLCRGRKRDKRSRGQVQSSVGLSAEGEGEKRRAAVLRGVAARGGAEAWDLAARTLAAALVLGETAVPSGSSSFSEAEGEGGAVQQAEEALTKGFGWSMWMAMNQPSFFKPEIPDPSKLERALAWLAHGPLVLTADQLRAAIAASPKSFLRDPERNYAAALEAAPEQFRDPSAFRALLLREPKVLELSWDCKGSCSAQCARCWRPAMSGLTGDGP</sequence>
<proteinExistence type="predicted"/>